<sequence length="54" mass="5732">MMTSSATMSILGHRINGLVGNTEAANKSYCPQSLVLGTNFSVRQKIGGGNRSFK</sequence>
<dbReference type="Gramene" id="ONI30733">
    <property type="protein sequence ID" value="ONI30733"/>
    <property type="gene ID" value="PRUPE_1G270200"/>
</dbReference>
<reference evidence="1 2" key="1">
    <citation type="journal article" date="2013" name="Nat. Genet.">
        <title>The high-quality draft genome of peach (Prunus persica) identifies unique patterns of genetic diversity, domestication and genome evolution.</title>
        <authorList>
            <consortium name="International Peach Genome Initiative"/>
            <person name="Verde I."/>
            <person name="Abbott A.G."/>
            <person name="Scalabrin S."/>
            <person name="Jung S."/>
            <person name="Shu S."/>
            <person name="Marroni F."/>
            <person name="Zhebentyayeva T."/>
            <person name="Dettori M.T."/>
            <person name="Grimwood J."/>
            <person name="Cattonaro F."/>
            <person name="Zuccolo A."/>
            <person name="Rossini L."/>
            <person name="Jenkins J."/>
            <person name="Vendramin E."/>
            <person name="Meisel L.A."/>
            <person name="Decroocq V."/>
            <person name="Sosinski B."/>
            <person name="Prochnik S."/>
            <person name="Mitros T."/>
            <person name="Policriti A."/>
            <person name="Cipriani G."/>
            <person name="Dondini L."/>
            <person name="Ficklin S."/>
            <person name="Goodstein D.M."/>
            <person name="Xuan P."/>
            <person name="Del Fabbro C."/>
            <person name="Aramini V."/>
            <person name="Copetti D."/>
            <person name="Gonzalez S."/>
            <person name="Horner D.S."/>
            <person name="Falchi R."/>
            <person name="Lucas S."/>
            <person name="Mica E."/>
            <person name="Maldonado J."/>
            <person name="Lazzari B."/>
            <person name="Bielenberg D."/>
            <person name="Pirona R."/>
            <person name="Miculan M."/>
            <person name="Barakat A."/>
            <person name="Testolin R."/>
            <person name="Stella A."/>
            <person name="Tartarini S."/>
            <person name="Tonutti P."/>
            <person name="Arus P."/>
            <person name="Orellana A."/>
            <person name="Wells C."/>
            <person name="Main D."/>
            <person name="Vizzotto G."/>
            <person name="Silva H."/>
            <person name="Salamini F."/>
            <person name="Schmutz J."/>
            <person name="Morgante M."/>
            <person name="Rokhsar D.S."/>
        </authorList>
    </citation>
    <scope>NUCLEOTIDE SEQUENCE [LARGE SCALE GENOMIC DNA]</scope>
    <source>
        <strain evidence="2">cv. Nemared</strain>
    </source>
</reference>
<gene>
    <name evidence="1" type="ORF">PRUPE_1G270200</name>
</gene>
<evidence type="ECO:0000313" key="1">
    <source>
        <dbReference type="EMBL" id="ONI30733.1"/>
    </source>
</evidence>
<accession>A0A251R3Z4</accession>
<dbReference type="EMBL" id="CM007651">
    <property type="protein sequence ID" value="ONI30733.1"/>
    <property type="molecule type" value="Genomic_DNA"/>
</dbReference>
<organism evidence="1 2">
    <name type="scientific">Prunus persica</name>
    <name type="common">Peach</name>
    <name type="synonym">Amygdalus persica</name>
    <dbReference type="NCBI Taxonomy" id="3760"/>
    <lineage>
        <taxon>Eukaryota</taxon>
        <taxon>Viridiplantae</taxon>
        <taxon>Streptophyta</taxon>
        <taxon>Embryophyta</taxon>
        <taxon>Tracheophyta</taxon>
        <taxon>Spermatophyta</taxon>
        <taxon>Magnoliopsida</taxon>
        <taxon>eudicotyledons</taxon>
        <taxon>Gunneridae</taxon>
        <taxon>Pentapetalae</taxon>
        <taxon>rosids</taxon>
        <taxon>fabids</taxon>
        <taxon>Rosales</taxon>
        <taxon>Rosaceae</taxon>
        <taxon>Amygdaloideae</taxon>
        <taxon>Amygdaleae</taxon>
        <taxon>Prunus</taxon>
    </lineage>
</organism>
<evidence type="ECO:0000313" key="2">
    <source>
        <dbReference type="Proteomes" id="UP000006882"/>
    </source>
</evidence>
<proteinExistence type="predicted"/>
<keyword evidence="2" id="KW-1185">Reference proteome</keyword>
<name>A0A251R3Z4_PRUPE</name>
<dbReference type="Proteomes" id="UP000006882">
    <property type="component" value="Chromosome G1"/>
</dbReference>
<protein>
    <submittedName>
        <fullName evidence="1">Uncharacterized protein</fullName>
    </submittedName>
</protein>
<dbReference type="AlphaFoldDB" id="A0A251R3Z4"/>